<feature type="region of interest" description="Disordered" evidence="10">
    <location>
        <begin position="391"/>
        <end position="441"/>
    </location>
</feature>
<evidence type="ECO:0000256" key="3">
    <source>
        <dbReference type="ARBA" id="ARBA00023015"/>
    </source>
</evidence>
<keyword evidence="12" id="KW-1185">Reference proteome</keyword>
<dbReference type="SUPFAM" id="SSF101936">
    <property type="entry name" value="DNA-binding pseudobarrel domain"/>
    <property type="match status" value="3"/>
</dbReference>
<keyword evidence="4" id="KW-0238">DNA-binding</keyword>
<dbReference type="FunFam" id="2.40.330.10:FF:000009">
    <property type="entry name" value="Transcriptional factor B3 family protein"/>
    <property type="match status" value="1"/>
</dbReference>
<dbReference type="CDD" id="cd10017">
    <property type="entry name" value="B3_DNA"/>
    <property type="match status" value="3"/>
</dbReference>
<keyword evidence="3" id="KW-0805">Transcription regulation</keyword>
<evidence type="ECO:0000256" key="2">
    <source>
        <dbReference type="ARBA" id="ARBA00022737"/>
    </source>
</evidence>
<sequence>MRITPKCSLFHHRFITGDKPVLRLGDEFLRNHTKVLLISDASDKIWKVKLDGNRLAGGWEEFAKAHSFRDGDVLVFRHDGDEIFHVAASPRSNSCGTSHHASPSFVDTDDAESDDDYSESDDDEEEECEDEAGDILVNKTKKTGGFSCFLRARVTPYSLIKDRLDLSKDFTVVSFNEHIKPCEIDLVNEKGRRWTLLLSKNTSSGVFYIRRGWVNFCSANGLSQGDICKFKLAEDEERPVLRLCSSSNSHEEEEECLEADAAKIGSVGGCSKEKRRLDECSKRKKKNNNPSKFLTIKLTPNRLQTGQLYISSVFINESGIKKSGEITLLNQDGRKWPSYLQMTGQCGSEWFYLRHGWREMCKANGVKVNDSFVLELICEDANPVLRFCSKVDNKGEGNRRPGKKRAHEEAPMVETEGRKRGRPRLSNRHATNSSNLRRTQQESCSVADQVANVKLSILDTLNTVRQFRAELEAREKNLEATLLEVDGLGERILEISQSLTSNNV</sequence>
<dbReference type="InterPro" id="IPR015300">
    <property type="entry name" value="DNA-bd_pseudobarrel_sf"/>
</dbReference>
<feature type="domain" description="TF-B3" evidence="11">
    <location>
        <begin position="149"/>
        <end position="247"/>
    </location>
</feature>
<evidence type="ECO:0000256" key="6">
    <source>
        <dbReference type="ARBA" id="ARBA00023242"/>
    </source>
</evidence>
<reference evidence="12" key="1">
    <citation type="journal article" date="2019" name="Database">
        <title>The radish genome database (RadishGD): an integrated information resource for radish genomics.</title>
        <authorList>
            <person name="Yu H.J."/>
            <person name="Baek S."/>
            <person name="Lee Y.J."/>
            <person name="Cho A."/>
            <person name="Mun J.H."/>
        </authorList>
    </citation>
    <scope>NUCLEOTIDE SEQUENCE [LARGE SCALE GENOMIC DNA]</scope>
    <source>
        <strain evidence="12">cv. WK10039</strain>
    </source>
</reference>
<name>A0A6J0KGV5_RAPSA</name>
<proteinExistence type="predicted"/>
<dbReference type="GO" id="GO:0005634">
    <property type="term" value="C:nucleus"/>
    <property type="evidence" value="ECO:0007669"/>
    <property type="project" value="UniProtKB-SubCell"/>
</dbReference>
<evidence type="ECO:0000256" key="5">
    <source>
        <dbReference type="ARBA" id="ARBA00023163"/>
    </source>
</evidence>
<feature type="domain" description="TF-B3" evidence="11">
    <location>
        <begin position="293"/>
        <end position="391"/>
    </location>
</feature>
<keyword evidence="6" id="KW-0539">Nucleus</keyword>
<dbReference type="Pfam" id="PF02362">
    <property type="entry name" value="B3"/>
    <property type="match status" value="3"/>
</dbReference>
<dbReference type="RefSeq" id="XP_018447207.1">
    <property type="nucleotide sequence ID" value="XM_018591705.2"/>
</dbReference>
<keyword evidence="2" id="KW-0677">Repeat</keyword>
<dbReference type="Gene3D" id="2.40.330.10">
    <property type="entry name" value="DNA-binding pseudobarrel domain"/>
    <property type="match status" value="3"/>
</dbReference>
<dbReference type="FunFam" id="2.40.330.10:FF:000010">
    <property type="entry name" value="B3 domain-containing protein REM1"/>
    <property type="match status" value="1"/>
</dbReference>
<dbReference type="KEGG" id="rsz:108818770"/>
<comment type="function">
    <text evidence="7">May play a role in flower development.</text>
</comment>
<dbReference type="AlphaFoldDB" id="A0A6J0KGV5"/>
<feature type="region of interest" description="Disordered" evidence="10">
    <location>
        <begin position="91"/>
        <end position="126"/>
    </location>
</feature>
<dbReference type="InterPro" id="IPR039218">
    <property type="entry name" value="REM_fam"/>
</dbReference>
<evidence type="ECO:0000256" key="8">
    <source>
        <dbReference type="ARBA" id="ARBA00070302"/>
    </source>
</evidence>
<dbReference type="OrthoDB" id="1072982at2759"/>
<dbReference type="GO" id="GO:0003677">
    <property type="term" value="F:DNA binding"/>
    <property type="evidence" value="ECO:0007669"/>
    <property type="project" value="UniProtKB-KW"/>
</dbReference>
<dbReference type="Proteomes" id="UP000504610">
    <property type="component" value="Chromosome 8"/>
</dbReference>
<feature type="domain" description="TF-B3" evidence="11">
    <location>
        <begin position="7"/>
        <end position="92"/>
    </location>
</feature>
<evidence type="ECO:0000256" key="9">
    <source>
        <dbReference type="ARBA" id="ARBA00076828"/>
    </source>
</evidence>
<protein>
    <recommendedName>
        <fullName evidence="8">B3 domain-containing protein REM1</fullName>
    </recommendedName>
    <alternativeName>
        <fullName evidence="9">Protein REPRODUCTIVE MERISTEM 1</fullName>
    </alternativeName>
</protein>
<evidence type="ECO:0000256" key="1">
    <source>
        <dbReference type="ARBA" id="ARBA00004123"/>
    </source>
</evidence>
<reference evidence="13" key="2">
    <citation type="submission" date="2025-08" db="UniProtKB">
        <authorList>
            <consortium name="RefSeq"/>
        </authorList>
    </citation>
    <scope>IDENTIFICATION</scope>
    <source>
        <tissue evidence="13">Leaf</tissue>
    </source>
</reference>
<dbReference type="InterPro" id="IPR003340">
    <property type="entry name" value="B3_DNA-bd"/>
</dbReference>
<dbReference type="SMART" id="SM01019">
    <property type="entry name" value="B3"/>
    <property type="match status" value="3"/>
</dbReference>
<dbReference type="PANTHER" id="PTHR31674:SF38">
    <property type="entry name" value="B3 DOMAIN-CONTAINING PROTEIN REM1"/>
    <property type="match status" value="1"/>
</dbReference>
<feature type="compositionally biased region" description="Acidic residues" evidence="10">
    <location>
        <begin position="107"/>
        <end position="126"/>
    </location>
</feature>
<feature type="compositionally biased region" description="Basic and acidic residues" evidence="10">
    <location>
        <begin position="406"/>
        <end position="418"/>
    </location>
</feature>
<accession>A0A6J0KGV5</accession>
<feature type="compositionally biased region" description="Polar residues" evidence="10">
    <location>
        <begin position="91"/>
        <end position="101"/>
    </location>
</feature>
<organism evidence="12 13">
    <name type="scientific">Raphanus sativus</name>
    <name type="common">Radish</name>
    <name type="synonym">Raphanus raphanistrum var. sativus</name>
    <dbReference type="NCBI Taxonomy" id="3726"/>
    <lineage>
        <taxon>Eukaryota</taxon>
        <taxon>Viridiplantae</taxon>
        <taxon>Streptophyta</taxon>
        <taxon>Embryophyta</taxon>
        <taxon>Tracheophyta</taxon>
        <taxon>Spermatophyta</taxon>
        <taxon>Magnoliopsida</taxon>
        <taxon>eudicotyledons</taxon>
        <taxon>Gunneridae</taxon>
        <taxon>Pentapetalae</taxon>
        <taxon>rosids</taxon>
        <taxon>malvids</taxon>
        <taxon>Brassicales</taxon>
        <taxon>Brassicaceae</taxon>
        <taxon>Brassiceae</taxon>
        <taxon>Raphanus</taxon>
    </lineage>
</organism>
<comment type="subcellular location">
    <subcellularLocation>
        <location evidence="1">Nucleus</location>
    </subcellularLocation>
</comment>
<evidence type="ECO:0000256" key="4">
    <source>
        <dbReference type="ARBA" id="ARBA00023125"/>
    </source>
</evidence>
<dbReference type="PROSITE" id="PS50863">
    <property type="entry name" value="B3"/>
    <property type="match status" value="3"/>
</dbReference>
<evidence type="ECO:0000313" key="13">
    <source>
        <dbReference type="RefSeq" id="XP_018447207.1"/>
    </source>
</evidence>
<feature type="compositionally biased region" description="Polar residues" evidence="10">
    <location>
        <begin position="428"/>
        <end position="441"/>
    </location>
</feature>
<evidence type="ECO:0000259" key="11">
    <source>
        <dbReference type="PROSITE" id="PS50863"/>
    </source>
</evidence>
<evidence type="ECO:0000256" key="7">
    <source>
        <dbReference type="ARBA" id="ARBA00055884"/>
    </source>
</evidence>
<evidence type="ECO:0000256" key="10">
    <source>
        <dbReference type="SAM" id="MobiDB-lite"/>
    </source>
</evidence>
<keyword evidence="5" id="KW-0804">Transcription</keyword>
<gene>
    <name evidence="13" type="primary">LOC108818770</name>
</gene>
<dbReference type="PANTHER" id="PTHR31674">
    <property type="entry name" value="B3 DOMAIN-CONTAINING PROTEIN REM-LIKE 3-RELATED"/>
    <property type="match status" value="1"/>
</dbReference>
<dbReference type="GeneID" id="108818770"/>
<evidence type="ECO:0000313" key="12">
    <source>
        <dbReference type="Proteomes" id="UP000504610"/>
    </source>
</evidence>